<feature type="region of interest" description="Disordered" evidence="1">
    <location>
        <begin position="86"/>
        <end position="119"/>
    </location>
</feature>
<feature type="region of interest" description="Disordered" evidence="1">
    <location>
        <begin position="36"/>
        <end position="66"/>
    </location>
</feature>
<name>A0A821S3I9_9BILA</name>
<dbReference type="Proteomes" id="UP000663848">
    <property type="component" value="Unassembled WGS sequence"/>
</dbReference>
<proteinExistence type="predicted"/>
<dbReference type="EMBL" id="CAJOBR010006810">
    <property type="protein sequence ID" value="CAF4851561.1"/>
    <property type="molecule type" value="Genomic_DNA"/>
</dbReference>
<feature type="region of interest" description="Disordered" evidence="1">
    <location>
        <begin position="269"/>
        <end position="299"/>
    </location>
</feature>
<feature type="non-terminal residue" evidence="2">
    <location>
        <position position="299"/>
    </location>
</feature>
<accession>A0A821S3I9</accession>
<reference evidence="2" key="1">
    <citation type="submission" date="2021-02" db="EMBL/GenBank/DDBJ databases">
        <authorList>
            <person name="Nowell W R."/>
        </authorList>
    </citation>
    <scope>NUCLEOTIDE SEQUENCE</scope>
</reference>
<protein>
    <submittedName>
        <fullName evidence="2">Uncharacterized protein</fullName>
    </submittedName>
</protein>
<evidence type="ECO:0000313" key="3">
    <source>
        <dbReference type="Proteomes" id="UP000663848"/>
    </source>
</evidence>
<dbReference type="AlphaFoldDB" id="A0A821S3I9"/>
<evidence type="ECO:0000313" key="2">
    <source>
        <dbReference type="EMBL" id="CAF4851561.1"/>
    </source>
</evidence>
<feature type="compositionally biased region" description="Low complexity" evidence="1">
    <location>
        <begin position="108"/>
        <end position="119"/>
    </location>
</feature>
<gene>
    <name evidence="2" type="ORF">QYT958_LOCUS27216</name>
</gene>
<feature type="compositionally biased region" description="Low complexity" evidence="1">
    <location>
        <begin position="288"/>
        <end position="299"/>
    </location>
</feature>
<organism evidence="2 3">
    <name type="scientific">Rotaria socialis</name>
    <dbReference type="NCBI Taxonomy" id="392032"/>
    <lineage>
        <taxon>Eukaryota</taxon>
        <taxon>Metazoa</taxon>
        <taxon>Spiralia</taxon>
        <taxon>Gnathifera</taxon>
        <taxon>Rotifera</taxon>
        <taxon>Eurotatoria</taxon>
        <taxon>Bdelloidea</taxon>
        <taxon>Philodinida</taxon>
        <taxon>Philodinidae</taxon>
        <taxon>Rotaria</taxon>
    </lineage>
</organism>
<sequence>SLTAIGLDHVDDNDFDKAATNEQNTNDLLIDDDMDSFERSTTPATNTTSPTNLLTSATNETTRPMNIPNSFSTDYFSHSSSIKSPFNTPNQLFDETLGSPIDTPFPEPSTSSGGSSRPGELYKMAGFSQDLPLLFQPLQSTSPQTTFQRLNTPSTHASSSLSSEIDMMRNRILQMQNLATTEKESSENWRRAAKDNYRLALQLEHDKSCAVQQRDEALHQIEQMRQLFVHNVRLLPSDHDLMKLSLDDIRSLQTQLQQELSKLSVIEQVKSNKGQQTPSAENSAAKPTTTTSSSPQHPK</sequence>
<feature type="compositionally biased region" description="Polar residues" evidence="1">
    <location>
        <begin position="269"/>
        <end position="287"/>
    </location>
</feature>
<feature type="compositionally biased region" description="Low complexity" evidence="1">
    <location>
        <begin position="41"/>
        <end position="58"/>
    </location>
</feature>
<evidence type="ECO:0000256" key="1">
    <source>
        <dbReference type="SAM" id="MobiDB-lite"/>
    </source>
</evidence>
<comment type="caution">
    <text evidence="2">The sequence shown here is derived from an EMBL/GenBank/DDBJ whole genome shotgun (WGS) entry which is preliminary data.</text>
</comment>